<evidence type="ECO:0000313" key="3">
    <source>
        <dbReference type="EMBL" id="ORY96579.1"/>
    </source>
</evidence>
<evidence type="ECO:0000256" key="1">
    <source>
        <dbReference type="SAM" id="MobiDB-lite"/>
    </source>
</evidence>
<comment type="caution">
    <text evidence="3">The sequence shown here is derived from an EMBL/GenBank/DDBJ whole genome shotgun (WGS) entry which is preliminary data.</text>
</comment>
<evidence type="ECO:0000313" key="4">
    <source>
        <dbReference type="Proteomes" id="UP000242180"/>
    </source>
</evidence>
<dbReference type="Gene3D" id="1.10.340.70">
    <property type="match status" value="1"/>
</dbReference>
<name>A0A1X2HCS0_SYNRA</name>
<organism evidence="3 4">
    <name type="scientific">Syncephalastrum racemosum</name>
    <name type="common">Filamentous fungus</name>
    <dbReference type="NCBI Taxonomy" id="13706"/>
    <lineage>
        <taxon>Eukaryota</taxon>
        <taxon>Fungi</taxon>
        <taxon>Fungi incertae sedis</taxon>
        <taxon>Mucoromycota</taxon>
        <taxon>Mucoromycotina</taxon>
        <taxon>Mucoromycetes</taxon>
        <taxon>Mucorales</taxon>
        <taxon>Syncephalastraceae</taxon>
        <taxon>Syncephalastrum</taxon>
    </lineage>
</organism>
<dbReference type="OrthoDB" id="2499658at2759"/>
<accession>A0A1X2HCS0</accession>
<dbReference type="Pfam" id="PF17921">
    <property type="entry name" value="Integrase_H2C2"/>
    <property type="match status" value="1"/>
</dbReference>
<protein>
    <recommendedName>
        <fullName evidence="2">Integrase zinc-binding domain-containing protein</fullName>
    </recommendedName>
</protein>
<keyword evidence="4" id="KW-1185">Reference proteome</keyword>
<feature type="compositionally biased region" description="Low complexity" evidence="1">
    <location>
        <begin position="447"/>
        <end position="469"/>
    </location>
</feature>
<feature type="region of interest" description="Disordered" evidence="1">
    <location>
        <begin position="305"/>
        <end position="363"/>
    </location>
</feature>
<dbReference type="Proteomes" id="UP000242180">
    <property type="component" value="Unassembled WGS sequence"/>
</dbReference>
<gene>
    <name evidence="3" type="ORF">BCR43DRAFT_547874</name>
</gene>
<feature type="region of interest" description="Disordered" evidence="1">
    <location>
        <begin position="396"/>
        <end position="420"/>
    </location>
</feature>
<dbReference type="InterPro" id="IPR041588">
    <property type="entry name" value="Integrase_H2C2"/>
</dbReference>
<proteinExistence type="predicted"/>
<feature type="region of interest" description="Disordered" evidence="1">
    <location>
        <begin position="268"/>
        <end position="293"/>
    </location>
</feature>
<dbReference type="EMBL" id="MCGN01000005">
    <property type="protein sequence ID" value="ORY96579.1"/>
    <property type="molecule type" value="Genomic_DNA"/>
</dbReference>
<dbReference type="InParanoid" id="A0A1X2HCS0"/>
<feature type="compositionally biased region" description="Polar residues" evidence="1">
    <location>
        <begin position="312"/>
        <end position="321"/>
    </location>
</feature>
<feature type="compositionally biased region" description="Low complexity" evidence="1">
    <location>
        <begin position="489"/>
        <end position="512"/>
    </location>
</feature>
<reference evidence="3 4" key="1">
    <citation type="submission" date="2016-07" db="EMBL/GenBank/DDBJ databases">
        <title>Pervasive Adenine N6-methylation of Active Genes in Fungi.</title>
        <authorList>
            <consortium name="DOE Joint Genome Institute"/>
            <person name="Mondo S.J."/>
            <person name="Dannebaum R.O."/>
            <person name="Kuo R.C."/>
            <person name="Labutti K."/>
            <person name="Haridas S."/>
            <person name="Kuo A."/>
            <person name="Salamov A."/>
            <person name="Ahrendt S.R."/>
            <person name="Lipzen A."/>
            <person name="Sullivan W."/>
            <person name="Andreopoulos W.B."/>
            <person name="Clum A."/>
            <person name="Lindquist E."/>
            <person name="Daum C."/>
            <person name="Ramamoorthy G.K."/>
            <person name="Gryganskyi A."/>
            <person name="Culley D."/>
            <person name="Magnuson J.K."/>
            <person name="James T.Y."/>
            <person name="O'Malley M.A."/>
            <person name="Stajich J.E."/>
            <person name="Spatafora J.W."/>
            <person name="Visel A."/>
            <person name="Grigoriev I.V."/>
        </authorList>
    </citation>
    <scope>NUCLEOTIDE SEQUENCE [LARGE SCALE GENOMIC DNA]</scope>
    <source>
        <strain evidence="3 4">NRRL 2496</strain>
    </source>
</reference>
<evidence type="ECO:0000259" key="2">
    <source>
        <dbReference type="Pfam" id="PF17921"/>
    </source>
</evidence>
<feature type="compositionally biased region" description="Basic residues" evidence="1">
    <location>
        <begin position="406"/>
        <end position="416"/>
    </location>
</feature>
<feature type="region of interest" description="Disordered" evidence="1">
    <location>
        <begin position="489"/>
        <end position="552"/>
    </location>
</feature>
<feature type="compositionally biased region" description="Low complexity" evidence="1">
    <location>
        <begin position="281"/>
        <end position="291"/>
    </location>
</feature>
<feature type="domain" description="Integrase zinc-binding" evidence="2">
    <location>
        <begin position="170"/>
        <end position="220"/>
    </location>
</feature>
<sequence>MDMMQHGYEGNPFPSQHDNYYCLHDHHRADTQPTAPANLASHHLAQRPPAYTPIPDIMPYHTNDTSRNDDAYGAAAAAATAEADCYPSDGEFESIVQNYLRNLSSKKRDKALVDRRRYSLIVRVLKDPRNTAISTAQFRFWVKKMFQLVPLRNGMDVVCHDSKPVAMREEIYSILVRAHKEANHGGRDKTSALVRRRYSWIPKELIARFVRHCPFCISRRNGSQSPTIGLVPKTPPDYALDQAPPPINAHGGVPPFLPLRHQEMVDMNKPPDWQTPCGYEPHGSSTPTPTHTADDVVVGAAVPIHSHDATSPVRSFPTNYDQRSDVGPVSGGRCTNGEGGLSSSSSCAVAPAPPPPTPSDSLNSLYQISNIHFVTDPSVGGHQHVDAPPYMCYEKGQVYQPGRTPPPRHPHQHHQQHQQQDDYYFPTATYLACDHQPRRSSQVYSVTNSTPTSNNNNNNNNNTHSTNSASAAAAAAAVAFMFPSQLSSPSPSSSFSSSSSTSVSSSSVLSSPISPPPSSSPSNQLSFAPAYHYMQPSPTSQPNSMGVMGQPF</sequence>
<dbReference type="STRING" id="13706.A0A1X2HCS0"/>
<feature type="region of interest" description="Disordered" evidence="1">
    <location>
        <begin position="437"/>
        <end position="469"/>
    </location>
</feature>
<feature type="compositionally biased region" description="Low complexity" evidence="1">
    <location>
        <begin position="341"/>
        <end position="350"/>
    </location>
</feature>
<dbReference type="AlphaFoldDB" id="A0A1X2HCS0"/>